<name>A0A2H3DQ88_ARMGA</name>
<evidence type="ECO:0000256" key="1">
    <source>
        <dbReference type="SAM" id="MobiDB-lite"/>
    </source>
</evidence>
<feature type="region of interest" description="Disordered" evidence="1">
    <location>
        <begin position="1"/>
        <end position="20"/>
    </location>
</feature>
<protein>
    <submittedName>
        <fullName evidence="2">Uncharacterized protein</fullName>
    </submittedName>
</protein>
<sequence>MPVSEQPASNSPGDSPTGSTFRLNVLWDNVSLPYTAFFPRRGNPYQVRTPDPDYPVIHWDEPVQITEQPPTPPVPTREPPRRHYRLKEIPGYDPITFLSQYDRDRREAERVQFTAFRRVNKEAGRISPEGTVYYSGSNSSTEVLPAAEHVNGNPWGSPDPSTTPTTPEAPNTPPANHPDNHA</sequence>
<gene>
    <name evidence="2" type="ORF">ARMGADRAFT_1082046</name>
</gene>
<dbReference type="EMBL" id="KZ293662">
    <property type="protein sequence ID" value="PBK91247.1"/>
    <property type="molecule type" value="Genomic_DNA"/>
</dbReference>
<keyword evidence="3" id="KW-1185">Reference proteome</keyword>
<dbReference type="AlphaFoldDB" id="A0A2H3DQ88"/>
<organism evidence="2 3">
    <name type="scientific">Armillaria gallica</name>
    <name type="common">Bulbous honey fungus</name>
    <name type="synonym">Armillaria bulbosa</name>
    <dbReference type="NCBI Taxonomy" id="47427"/>
    <lineage>
        <taxon>Eukaryota</taxon>
        <taxon>Fungi</taxon>
        <taxon>Dikarya</taxon>
        <taxon>Basidiomycota</taxon>
        <taxon>Agaricomycotina</taxon>
        <taxon>Agaricomycetes</taxon>
        <taxon>Agaricomycetidae</taxon>
        <taxon>Agaricales</taxon>
        <taxon>Marasmiineae</taxon>
        <taxon>Physalacriaceae</taxon>
        <taxon>Armillaria</taxon>
    </lineage>
</organism>
<dbReference type="Proteomes" id="UP000217790">
    <property type="component" value="Unassembled WGS sequence"/>
</dbReference>
<proteinExistence type="predicted"/>
<feature type="region of interest" description="Disordered" evidence="1">
    <location>
        <begin position="128"/>
        <end position="182"/>
    </location>
</feature>
<evidence type="ECO:0000313" key="2">
    <source>
        <dbReference type="EMBL" id="PBK91247.1"/>
    </source>
</evidence>
<accession>A0A2H3DQ88</accession>
<dbReference type="InParanoid" id="A0A2H3DQ88"/>
<evidence type="ECO:0000313" key="3">
    <source>
        <dbReference type="Proteomes" id="UP000217790"/>
    </source>
</evidence>
<reference evidence="3" key="1">
    <citation type="journal article" date="2017" name="Nat. Ecol. Evol.">
        <title>Genome expansion and lineage-specific genetic innovations in the forest pathogenic fungi Armillaria.</title>
        <authorList>
            <person name="Sipos G."/>
            <person name="Prasanna A.N."/>
            <person name="Walter M.C."/>
            <person name="O'Connor E."/>
            <person name="Balint B."/>
            <person name="Krizsan K."/>
            <person name="Kiss B."/>
            <person name="Hess J."/>
            <person name="Varga T."/>
            <person name="Slot J."/>
            <person name="Riley R."/>
            <person name="Boka B."/>
            <person name="Rigling D."/>
            <person name="Barry K."/>
            <person name="Lee J."/>
            <person name="Mihaltcheva S."/>
            <person name="LaButti K."/>
            <person name="Lipzen A."/>
            <person name="Waldron R."/>
            <person name="Moloney N.M."/>
            <person name="Sperisen C."/>
            <person name="Kredics L."/>
            <person name="Vagvoelgyi C."/>
            <person name="Patrignani A."/>
            <person name="Fitzpatrick D."/>
            <person name="Nagy I."/>
            <person name="Doyle S."/>
            <person name="Anderson J.B."/>
            <person name="Grigoriev I.V."/>
            <person name="Gueldener U."/>
            <person name="Muensterkoetter M."/>
            <person name="Nagy L.G."/>
        </authorList>
    </citation>
    <scope>NUCLEOTIDE SEQUENCE [LARGE SCALE GENOMIC DNA]</scope>
    <source>
        <strain evidence="3">Ar21-2</strain>
    </source>
</reference>
<feature type="compositionally biased region" description="Low complexity" evidence="1">
    <location>
        <begin position="158"/>
        <end position="169"/>
    </location>
</feature>